<keyword evidence="2" id="KW-1185">Reference proteome</keyword>
<evidence type="ECO:0000313" key="1">
    <source>
        <dbReference type="EMBL" id="TQD83033.1"/>
    </source>
</evidence>
<name>A0A540L968_MALBA</name>
<dbReference type="EMBL" id="VIEB01000696">
    <property type="protein sequence ID" value="TQD83033.1"/>
    <property type="molecule type" value="Genomic_DNA"/>
</dbReference>
<sequence>MGVIMSMEAGIRIMATKLSMISFFEPIKKVVPITVVGFKEVNIVTQVKTQATDSCDASIYIVGLCETAELYLSLLVFLLEGQCHCKISLVLDCFQAIPVPKR</sequence>
<gene>
    <name evidence="1" type="ORF">C1H46_031409</name>
</gene>
<comment type="caution">
    <text evidence="1">The sequence shown here is derived from an EMBL/GenBank/DDBJ whole genome shotgun (WGS) entry which is preliminary data.</text>
</comment>
<dbReference type="STRING" id="106549.A0A540L968"/>
<reference evidence="1 2" key="1">
    <citation type="journal article" date="2019" name="G3 (Bethesda)">
        <title>Sequencing of a Wild Apple (Malus baccata) Genome Unravels the Differences Between Cultivated and Wild Apple Species Regarding Disease Resistance and Cold Tolerance.</title>
        <authorList>
            <person name="Chen X."/>
        </authorList>
    </citation>
    <scope>NUCLEOTIDE SEQUENCE [LARGE SCALE GENOMIC DNA]</scope>
    <source>
        <strain evidence="2">cv. Shandingzi</strain>
        <tissue evidence="1">Leaves</tissue>
    </source>
</reference>
<proteinExistence type="predicted"/>
<organism evidence="1 2">
    <name type="scientific">Malus baccata</name>
    <name type="common">Siberian crab apple</name>
    <name type="synonym">Pyrus baccata</name>
    <dbReference type="NCBI Taxonomy" id="106549"/>
    <lineage>
        <taxon>Eukaryota</taxon>
        <taxon>Viridiplantae</taxon>
        <taxon>Streptophyta</taxon>
        <taxon>Embryophyta</taxon>
        <taxon>Tracheophyta</taxon>
        <taxon>Spermatophyta</taxon>
        <taxon>Magnoliopsida</taxon>
        <taxon>eudicotyledons</taxon>
        <taxon>Gunneridae</taxon>
        <taxon>Pentapetalae</taxon>
        <taxon>rosids</taxon>
        <taxon>fabids</taxon>
        <taxon>Rosales</taxon>
        <taxon>Rosaceae</taxon>
        <taxon>Amygdaloideae</taxon>
        <taxon>Maleae</taxon>
        <taxon>Malus</taxon>
    </lineage>
</organism>
<dbReference type="Proteomes" id="UP000315295">
    <property type="component" value="Unassembled WGS sequence"/>
</dbReference>
<evidence type="ECO:0000313" key="2">
    <source>
        <dbReference type="Proteomes" id="UP000315295"/>
    </source>
</evidence>
<protein>
    <submittedName>
        <fullName evidence="1">Uncharacterized protein</fullName>
    </submittedName>
</protein>
<accession>A0A540L968</accession>
<dbReference type="AlphaFoldDB" id="A0A540L968"/>